<accession>A0ABU0AMC1</accession>
<evidence type="ECO:0000256" key="1">
    <source>
        <dbReference type="ARBA" id="ARBA00004651"/>
    </source>
</evidence>
<dbReference type="PANTHER" id="PTHR43266:SF9">
    <property type="entry name" value="PERMEASE, MAJOR FACILITATOR SUPERFAMILY-RELATED"/>
    <property type="match status" value="1"/>
</dbReference>
<dbReference type="PROSITE" id="PS50850">
    <property type="entry name" value="MFS"/>
    <property type="match status" value="1"/>
</dbReference>
<feature type="transmembrane region" description="Helical" evidence="7">
    <location>
        <begin position="209"/>
        <end position="227"/>
    </location>
</feature>
<organism evidence="9 10">
    <name type="scientific">Cytobacillus purgationiresistens</name>
    <dbReference type="NCBI Taxonomy" id="863449"/>
    <lineage>
        <taxon>Bacteria</taxon>
        <taxon>Bacillati</taxon>
        <taxon>Bacillota</taxon>
        <taxon>Bacilli</taxon>
        <taxon>Bacillales</taxon>
        <taxon>Bacillaceae</taxon>
        <taxon>Cytobacillus</taxon>
    </lineage>
</organism>
<comment type="subcellular location">
    <subcellularLocation>
        <location evidence="1">Cell membrane</location>
        <topology evidence="1">Multi-pass membrane protein</topology>
    </subcellularLocation>
</comment>
<keyword evidence="5 7" id="KW-1133">Transmembrane helix</keyword>
<dbReference type="PANTHER" id="PTHR43266">
    <property type="entry name" value="MACROLIDE-EFFLUX PROTEIN"/>
    <property type="match status" value="1"/>
</dbReference>
<evidence type="ECO:0000256" key="5">
    <source>
        <dbReference type="ARBA" id="ARBA00022989"/>
    </source>
</evidence>
<keyword evidence="6 7" id="KW-0472">Membrane</keyword>
<evidence type="ECO:0000313" key="9">
    <source>
        <dbReference type="EMBL" id="MDQ0271896.1"/>
    </source>
</evidence>
<keyword evidence="3" id="KW-1003">Cell membrane</keyword>
<dbReference type="Gene3D" id="1.20.1250.20">
    <property type="entry name" value="MFS general substrate transporter like domains"/>
    <property type="match status" value="1"/>
</dbReference>
<gene>
    <name evidence="9" type="ORF">J2S17_003784</name>
</gene>
<feature type="transmembrane region" description="Helical" evidence="7">
    <location>
        <begin position="296"/>
        <end position="316"/>
    </location>
</feature>
<feature type="transmembrane region" description="Helical" evidence="7">
    <location>
        <begin position="178"/>
        <end position="197"/>
    </location>
</feature>
<feature type="transmembrane region" description="Helical" evidence="7">
    <location>
        <begin position="267"/>
        <end position="290"/>
    </location>
</feature>
<reference evidence="9 10" key="1">
    <citation type="submission" date="2023-07" db="EMBL/GenBank/DDBJ databases">
        <title>Genomic Encyclopedia of Type Strains, Phase IV (KMG-IV): sequencing the most valuable type-strain genomes for metagenomic binning, comparative biology and taxonomic classification.</title>
        <authorList>
            <person name="Goeker M."/>
        </authorList>
    </citation>
    <scope>NUCLEOTIDE SEQUENCE [LARGE SCALE GENOMIC DNA]</scope>
    <source>
        <strain evidence="9 10">DSM 23494</strain>
    </source>
</reference>
<protein>
    <submittedName>
        <fullName evidence="9">MFS family permease</fullName>
    </submittedName>
</protein>
<dbReference type="SUPFAM" id="SSF103473">
    <property type="entry name" value="MFS general substrate transporter"/>
    <property type="match status" value="1"/>
</dbReference>
<sequence>MFVTNLTQGLLLVVLSMLVMNEQMTLAILLAISAMFGLLDAFFGPASTSMIPKIVAKRQLQEANAVFQGADQVSFIIGPVLAGLAMETNGVSLSYIIATCLVIMSAFVIFPPFLKEAPVENNKHQSPIKDFKEGLSYVRKSSFLIMSILILITLNFFIFGSLQIAIPLLVDIHGGTPLHLSYMEVSLGTGMLIGTFILSKYTIKSKGKVALFGLIYCLIVFIIFSRLTHLSLLITLVFFIGLCMPFVFIPIFTAVQETTENRLMGRVMSIIFLAMNGFDPISYAIVSGLVSFDVSIHTILLSFGLTGLLIALFILYKAKSFQKAGSQMGE</sequence>
<dbReference type="Proteomes" id="UP001238088">
    <property type="component" value="Unassembled WGS sequence"/>
</dbReference>
<evidence type="ECO:0000256" key="7">
    <source>
        <dbReference type="SAM" id="Phobius"/>
    </source>
</evidence>
<dbReference type="InterPro" id="IPR011701">
    <property type="entry name" value="MFS"/>
</dbReference>
<evidence type="ECO:0000256" key="2">
    <source>
        <dbReference type="ARBA" id="ARBA00022448"/>
    </source>
</evidence>
<evidence type="ECO:0000256" key="3">
    <source>
        <dbReference type="ARBA" id="ARBA00022475"/>
    </source>
</evidence>
<keyword evidence="4 7" id="KW-0812">Transmembrane</keyword>
<keyword evidence="2" id="KW-0813">Transport</keyword>
<proteinExistence type="predicted"/>
<keyword evidence="10" id="KW-1185">Reference proteome</keyword>
<evidence type="ECO:0000256" key="6">
    <source>
        <dbReference type="ARBA" id="ARBA00023136"/>
    </source>
</evidence>
<dbReference type="InterPro" id="IPR020846">
    <property type="entry name" value="MFS_dom"/>
</dbReference>
<feature type="transmembrane region" description="Helical" evidence="7">
    <location>
        <begin position="92"/>
        <end position="114"/>
    </location>
</feature>
<evidence type="ECO:0000313" key="10">
    <source>
        <dbReference type="Proteomes" id="UP001238088"/>
    </source>
</evidence>
<dbReference type="Pfam" id="PF07690">
    <property type="entry name" value="MFS_1"/>
    <property type="match status" value="1"/>
</dbReference>
<dbReference type="EMBL" id="JAUSUB010000018">
    <property type="protein sequence ID" value="MDQ0271896.1"/>
    <property type="molecule type" value="Genomic_DNA"/>
</dbReference>
<feature type="domain" description="Major facilitator superfamily (MFS) profile" evidence="8">
    <location>
        <begin position="1"/>
        <end position="319"/>
    </location>
</feature>
<dbReference type="CDD" id="cd06173">
    <property type="entry name" value="MFS_MefA_like"/>
    <property type="match status" value="1"/>
</dbReference>
<feature type="transmembrane region" description="Helical" evidence="7">
    <location>
        <begin position="233"/>
        <end position="255"/>
    </location>
</feature>
<feature type="transmembrane region" description="Helical" evidence="7">
    <location>
        <begin position="143"/>
        <end position="166"/>
    </location>
</feature>
<name>A0ABU0AMC1_9BACI</name>
<evidence type="ECO:0000259" key="8">
    <source>
        <dbReference type="PROSITE" id="PS50850"/>
    </source>
</evidence>
<dbReference type="InterPro" id="IPR036259">
    <property type="entry name" value="MFS_trans_sf"/>
</dbReference>
<evidence type="ECO:0000256" key="4">
    <source>
        <dbReference type="ARBA" id="ARBA00022692"/>
    </source>
</evidence>
<comment type="caution">
    <text evidence="9">The sequence shown here is derived from an EMBL/GenBank/DDBJ whole genome shotgun (WGS) entry which is preliminary data.</text>
</comment>